<evidence type="ECO:0000313" key="4">
    <source>
        <dbReference type="Proteomes" id="UP000546806"/>
    </source>
</evidence>
<gene>
    <name evidence="3" type="ORF">HCA78_03855</name>
</gene>
<reference evidence="3 4" key="1">
    <citation type="submission" date="2020-03" db="EMBL/GenBank/DDBJ databases">
        <title>Soil Listeria distribution.</title>
        <authorList>
            <person name="Liao J."/>
            <person name="Wiedmann M."/>
        </authorList>
    </citation>
    <scope>NUCLEOTIDE SEQUENCE [LARGE SCALE GENOMIC DNA]</scope>
    <source>
        <strain evidence="3 4">FSL L7-0435</strain>
    </source>
</reference>
<keyword evidence="1" id="KW-0328">Glycosyltransferase</keyword>
<comment type="caution">
    <text evidence="3">The sequence shown here is derived from an EMBL/GenBank/DDBJ whole genome shotgun (WGS) entry which is preliminary data.</text>
</comment>
<dbReference type="RefSeq" id="WP_185385993.1">
    <property type="nucleotide sequence ID" value="NZ_JAARPI010000004.1"/>
</dbReference>
<dbReference type="GO" id="GO:0016758">
    <property type="term" value="F:hexosyltransferase activity"/>
    <property type="evidence" value="ECO:0007669"/>
    <property type="project" value="TreeGrafter"/>
</dbReference>
<accession>A0A7X0WS93</accession>
<name>A0A7X0WS93_9LIST</name>
<evidence type="ECO:0000256" key="2">
    <source>
        <dbReference type="ARBA" id="ARBA00022679"/>
    </source>
</evidence>
<dbReference type="EMBL" id="JAARWW010000002">
    <property type="protein sequence ID" value="MBC2002892.1"/>
    <property type="molecule type" value="Genomic_DNA"/>
</dbReference>
<dbReference type="PANTHER" id="PTHR34136">
    <property type="match status" value="1"/>
</dbReference>
<dbReference type="Pfam" id="PF03808">
    <property type="entry name" value="Glyco_tran_WecG"/>
    <property type="match status" value="1"/>
</dbReference>
<evidence type="ECO:0000256" key="1">
    <source>
        <dbReference type="ARBA" id="ARBA00022676"/>
    </source>
</evidence>
<keyword evidence="2 3" id="KW-0808">Transferase</keyword>
<evidence type="ECO:0000313" key="3">
    <source>
        <dbReference type="EMBL" id="MBC2002892.1"/>
    </source>
</evidence>
<proteinExistence type="predicted"/>
<dbReference type="Proteomes" id="UP000546806">
    <property type="component" value="Unassembled WGS sequence"/>
</dbReference>
<dbReference type="InterPro" id="IPR004629">
    <property type="entry name" value="WecG_TagA_CpsF"/>
</dbReference>
<dbReference type="PANTHER" id="PTHR34136:SF1">
    <property type="entry name" value="UDP-N-ACETYL-D-MANNOSAMINURONIC ACID TRANSFERASE"/>
    <property type="match status" value="1"/>
</dbReference>
<sequence length="252" mass="28980">MTKRIQFLGVNIDTHNLSETVAQIEYHIQTRKPIHHVGVNADKINLMKQNEKFKKIINASPLINPDGMSMVLAARILKKPTIERVAGIDVMIHLLKISAAKGYRVYFLGTSELILEKLLKKVQQDYPSLQIAGYHHGFFKQSEEAFVVEDIKKAKADILFVALPSPRKEYFIDYYMERMAVPVSMGVGGSFDVIAGEMKRAPMWMQRASLEWIYRMMQEPRRLAKRYIIGNIVFMSHVLREKKLKKSEVKSG</sequence>
<dbReference type="CDD" id="cd06533">
    <property type="entry name" value="Glyco_transf_WecG_TagA"/>
    <property type="match status" value="1"/>
</dbReference>
<protein>
    <submittedName>
        <fullName evidence="3">WecB/TagA/CpsF family glycosyltransferase</fullName>
    </submittedName>
</protein>
<dbReference type="AlphaFoldDB" id="A0A7X0WS93"/>
<dbReference type="NCBIfam" id="TIGR00696">
    <property type="entry name" value="wecG_tagA_cpsF"/>
    <property type="match status" value="1"/>
</dbReference>
<organism evidence="3 4">
    <name type="scientific">Listeria booriae</name>
    <dbReference type="NCBI Taxonomy" id="1552123"/>
    <lineage>
        <taxon>Bacteria</taxon>
        <taxon>Bacillati</taxon>
        <taxon>Bacillota</taxon>
        <taxon>Bacilli</taxon>
        <taxon>Bacillales</taxon>
        <taxon>Listeriaceae</taxon>
        <taxon>Listeria</taxon>
    </lineage>
</organism>